<protein>
    <submittedName>
        <fullName evidence="2">DUF3883 domain-containing protein</fullName>
    </submittedName>
</protein>
<dbReference type="RefSeq" id="WP_075698433.1">
    <property type="nucleotide sequence ID" value="NZ_CP074126.1"/>
</dbReference>
<organism evidence="2 3">
    <name type="scientific">Pseudovibrio brasiliensis</name>
    <dbReference type="NCBI Taxonomy" id="1898042"/>
    <lineage>
        <taxon>Bacteria</taxon>
        <taxon>Pseudomonadati</taxon>
        <taxon>Pseudomonadota</taxon>
        <taxon>Alphaproteobacteria</taxon>
        <taxon>Hyphomicrobiales</taxon>
        <taxon>Stappiaceae</taxon>
        <taxon>Pseudovibrio</taxon>
    </lineage>
</organism>
<proteinExistence type="predicted"/>
<evidence type="ECO:0000259" key="1">
    <source>
        <dbReference type="Pfam" id="PF13020"/>
    </source>
</evidence>
<dbReference type="InterPro" id="IPR024975">
    <property type="entry name" value="NOV_C"/>
</dbReference>
<accession>A0ABX8ARP1</accession>
<dbReference type="EMBL" id="CP074126">
    <property type="protein sequence ID" value="QUS55871.1"/>
    <property type="molecule type" value="Genomic_DNA"/>
</dbReference>
<sequence length="276" mass="31478">MGANDWTDEENDLLVADYFEMLKLELQGQSFNKAARQRSLARSIPRSEKAIGRKQQNVSAVLEALGHLWNTGLSPAKHYQKSLKDTVQRHLDAQQQVDFLPAPETRLELDEEVEGYIAPPPSRATTIELTKPRSTVRRAQKLDYAERDASNRELGQQGEAYVFQLEKRRLKAAGRPDLAEKVCWVSQEEGDGLGYDIRSYELDGSERLIEVKTTNGNRETPFYLSENELRFSKDEPERFVLVRVYNFSEGPSFFELRSPLEQGVSLKPAVYKAVPK</sequence>
<evidence type="ECO:0000313" key="2">
    <source>
        <dbReference type="EMBL" id="QUS55871.1"/>
    </source>
</evidence>
<evidence type="ECO:0000313" key="3">
    <source>
        <dbReference type="Proteomes" id="UP000680706"/>
    </source>
</evidence>
<feature type="domain" description="Protein NO VEIN C-terminal" evidence="1">
    <location>
        <begin position="158"/>
        <end position="254"/>
    </location>
</feature>
<name>A0ABX8ARP1_9HYPH</name>
<reference evidence="2 3" key="1">
    <citation type="journal article" date="2021" name="Angew. Chem. Int. Ed. Engl.">
        <title>A novel family of nonribosomal peptides modulate collective behavior in Pseudovibrio bacteria isolated from marine sponges.</title>
        <authorList>
            <person name="Ioca L.P."/>
            <person name="Dai Y."/>
            <person name="Kunakom S."/>
            <person name="Diaz-Espinosa J."/>
            <person name="Krunic A."/>
            <person name="Crnkovic C.M."/>
            <person name="Orjala J."/>
            <person name="Sanchez L.M."/>
            <person name="Ferreira A.G."/>
            <person name="Berlinck R.G.S."/>
            <person name="Eustaquio A.S."/>
        </authorList>
    </citation>
    <scope>NUCLEOTIDE SEQUENCE [LARGE SCALE GENOMIC DNA]</scope>
    <source>
        <strain evidence="2 3">Ab134</strain>
    </source>
</reference>
<dbReference type="Proteomes" id="UP000680706">
    <property type="component" value="Chromosome"/>
</dbReference>
<keyword evidence="3" id="KW-1185">Reference proteome</keyword>
<dbReference type="Pfam" id="PF13020">
    <property type="entry name" value="NOV_C"/>
    <property type="match status" value="1"/>
</dbReference>
<gene>
    <name evidence="2" type="ORF">KGB56_21740</name>
</gene>